<dbReference type="EMBL" id="KV448286">
    <property type="protein sequence ID" value="OAX38604.1"/>
    <property type="molecule type" value="Genomic_DNA"/>
</dbReference>
<keyword evidence="3" id="KW-1185">Reference proteome</keyword>
<name>A0A1B7N195_9AGAM</name>
<evidence type="ECO:0000313" key="3">
    <source>
        <dbReference type="Proteomes" id="UP000092154"/>
    </source>
</evidence>
<dbReference type="InParanoid" id="A0A1B7N195"/>
<evidence type="ECO:0000256" key="1">
    <source>
        <dbReference type="SAM" id="SignalP"/>
    </source>
</evidence>
<dbReference type="AlphaFoldDB" id="A0A1B7N195"/>
<protein>
    <submittedName>
        <fullName evidence="2">Uncharacterized protein</fullName>
    </submittedName>
</protein>
<dbReference type="Proteomes" id="UP000092154">
    <property type="component" value="Unassembled WGS sequence"/>
</dbReference>
<reference evidence="2 3" key="1">
    <citation type="submission" date="2016-06" db="EMBL/GenBank/DDBJ databases">
        <title>Comparative genomics of the ectomycorrhizal sister species Rhizopogon vinicolor and Rhizopogon vesiculosus (Basidiomycota: Boletales) reveals a divergence of the mating type B locus.</title>
        <authorList>
            <consortium name="DOE Joint Genome Institute"/>
            <person name="Mujic A.B."/>
            <person name="Kuo A."/>
            <person name="Tritt A."/>
            <person name="Lipzen A."/>
            <person name="Chen C."/>
            <person name="Johnson J."/>
            <person name="Sharma A."/>
            <person name="Barry K."/>
            <person name="Grigoriev I.V."/>
            <person name="Spatafora J.W."/>
        </authorList>
    </citation>
    <scope>NUCLEOTIDE SEQUENCE [LARGE SCALE GENOMIC DNA]</scope>
    <source>
        <strain evidence="2 3">AM-OR11-026</strain>
    </source>
</reference>
<proteinExistence type="predicted"/>
<organism evidence="2 3">
    <name type="scientific">Rhizopogon vinicolor AM-OR11-026</name>
    <dbReference type="NCBI Taxonomy" id="1314800"/>
    <lineage>
        <taxon>Eukaryota</taxon>
        <taxon>Fungi</taxon>
        <taxon>Dikarya</taxon>
        <taxon>Basidiomycota</taxon>
        <taxon>Agaricomycotina</taxon>
        <taxon>Agaricomycetes</taxon>
        <taxon>Agaricomycetidae</taxon>
        <taxon>Boletales</taxon>
        <taxon>Suillineae</taxon>
        <taxon>Rhizopogonaceae</taxon>
        <taxon>Rhizopogon</taxon>
    </lineage>
</organism>
<gene>
    <name evidence="2" type="ORF">K503DRAFT_148686</name>
</gene>
<evidence type="ECO:0000313" key="2">
    <source>
        <dbReference type="EMBL" id="OAX38604.1"/>
    </source>
</evidence>
<feature type="signal peptide" evidence="1">
    <location>
        <begin position="1"/>
        <end position="22"/>
    </location>
</feature>
<sequence>MKSVSLTTMVTSALALAGIATADTSSPAGGPCALRNQYECGDEPGYNNDMDFIFYCSSENIITNVQPCDCSECCEIRPNSGTC</sequence>
<feature type="chain" id="PRO_5008597751" evidence="1">
    <location>
        <begin position="23"/>
        <end position="83"/>
    </location>
</feature>
<dbReference type="OrthoDB" id="2612605at2759"/>
<accession>A0A1B7N195</accession>
<keyword evidence="1" id="KW-0732">Signal</keyword>